<dbReference type="AlphaFoldDB" id="A0AAN9RWK8"/>
<sequence>MACLKSYPCSSEIRNPNPLKWNIKALDSLASDLLSGQKRTQLYLCNAFGMGDKKKKAQMFIKLVSAAGTGFFYVKRKPRQFTEKLEFRKYDPRVNRHVLFTEAKIK</sequence>
<dbReference type="Proteomes" id="UP001386955">
    <property type="component" value="Unassembled WGS sequence"/>
</dbReference>
<dbReference type="FunFam" id="2.20.28.120:FF:000006">
    <property type="entry name" value="50S ribosomal protein L33"/>
    <property type="match status" value="1"/>
</dbReference>
<dbReference type="EMBL" id="JAYMYS010000008">
    <property type="protein sequence ID" value="KAK7384730.1"/>
    <property type="molecule type" value="Genomic_DNA"/>
</dbReference>
<dbReference type="Gene3D" id="2.20.28.120">
    <property type="entry name" value="Ribosomal protein L33"/>
    <property type="match status" value="1"/>
</dbReference>
<evidence type="ECO:0000256" key="5">
    <source>
        <dbReference type="SAM" id="Phobius"/>
    </source>
</evidence>
<dbReference type="GO" id="GO:0003735">
    <property type="term" value="F:structural constituent of ribosome"/>
    <property type="evidence" value="ECO:0007669"/>
    <property type="project" value="InterPro"/>
</dbReference>
<dbReference type="InterPro" id="IPR001705">
    <property type="entry name" value="Ribosomal_bL33"/>
</dbReference>
<keyword evidence="7" id="KW-1185">Reference proteome</keyword>
<evidence type="ECO:0000256" key="4">
    <source>
        <dbReference type="ARBA" id="ARBA00035429"/>
    </source>
</evidence>
<accession>A0AAN9RWK8</accession>
<keyword evidence="5" id="KW-1133">Transmembrane helix</keyword>
<comment type="caution">
    <text evidence="6">The sequence shown here is derived from an EMBL/GenBank/DDBJ whole genome shotgun (WGS) entry which is preliminary data.</text>
</comment>
<evidence type="ECO:0000256" key="2">
    <source>
        <dbReference type="ARBA" id="ARBA00022980"/>
    </source>
</evidence>
<dbReference type="GO" id="GO:0006412">
    <property type="term" value="P:translation"/>
    <property type="evidence" value="ECO:0007669"/>
    <property type="project" value="InterPro"/>
</dbReference>
<dbReference type="NCBIfam" id="TIGR01023">
    <property type="entry name" value="rpmG_bact"/>
    <property type="match status" value="1"/>
</dbReference>
<dbReference type="PANTHER" id="PTHR15238:SF1">
    <property type="entry name" value="LARGE RIBOSOMAL SUBUNIT PROTEIN BL33M"/>
    <property type="match status" value="1"/>
</dbReference>
<keyword evidence="3" id="KW-0687">Ribonucleoprotein</keyword>
<name>A0AAN9RWK8_PSOTE</name>
<feature type="transmembrane region" description="Helical" evidence="5">
    <location>
        <begin position="57"/>
        <end position="74"/>
    </location>
</feature>
<evidence type="ECO:0000313" key="6">
    <source>
        <dbReference type="EMBL" id="KAK7384730.1"/>
    </source>
</evidence>
<keyword evidence="5" id="KW-0472">Membrane</keyword>
<dbReference type="PANTHER" id="PTHR15238">
    <property type="entry name" value="54S RIBOSOMAL PROTEIN L39, MITOCHONDRIAL"/>
    <property type="match status" value="1"/>
</dbReference>
<dbReference type="InterPro" id="IPR011332">
    <property type="entry name" value="Ribosomal_zn-bd"/>
</dbReference>
<reference evidence="6 7" key="1">
    <citation type="submission" date="2024-01" db="EMBL/GenBank/DDBJ databases">
        <title>The genomes of 5 underutilized Papilionoideae crops provide insights into root nodulation and disease resistanc.</title>
        <authorList>
            <person name="Jiang F."/>
        </authorList>
    </citation>
    <scope>NUCLEOTIDE SEQUENCE [LARGE SCALE GENOMIC DNA]</scope>
    <source>
        <strain evidence="6">DUOXIRENSHENG_FW03</strain>
        <tissue evidence="6">Leaves</tissue>
    </source>
</reference>
<dbReference type="SUPFAM" id="SSF57829">
    <property type="entry name" value="Zn-binding ribosomal proteins"/>
    <property type="match status" value="1"/>
</dbReference>
<evidence type="ECO:0000256" key="1">
    <source>
        <dbReference type="ARBA" id="ARBA00007596"/>
    </source>
</evidence>
<gene>
    <name evidence="6" type="ORF">VNO78_30431</name>
</gene>
<protein>
    <recommendedName>
        <fullName evidence="4">50S ribosomal protein L33, chloroplastic</fullName>
    </recommendedName>
</protein>
<comment type="similarity">
    <text evidence="1">Belongs to the bacterial ribosomal protein bL33 family.</text>
</comment>
<proteinExistence type="inferred from homology"/>
<keyword evidence="2" id="KW-0689">Ribosomal protein</keyword>
<dbReference type="GO" id="GO:0005737">
    <property type="term" value="C:cytoplasm"/>
    <property type="evidence" value="ECO:0007669"/>
    <property type="project" value="UniProtKB-ARBA"/>
</dbReference>
<keyword evidence="5" id="KW-0812">Transmembrane</keyword>
<dbReference type="NCBIfam" id="NF001860">
    <property type="entry name" value="PRK00595.1"/>
    <property type="match status" value="1"/>
</dbReference>
<organism evidence="6 7">
    <name type="scientific">Psophocarpus tetragonolobus</name>
    <name type="common">Winged bean</name>
    <name type="synonym">Dolichos tetragonolobus</name>
    <dbReference type="NCBI Taxonomy" id="3891"/>
    <lineage>
        <taxon>Eukaryota</taxon>
        <taxon>Viridiplantae</taxon>
        <taxon>Streptophyta</taxon>
        <taxon>Embryophyta</taxon>
        <taxon>Tracheophyta</taxon>
        <taxon>Spermatophyta</taxon>
        <taxon>Magnoliopsida</taxon>
        <taxon>eudicotyledons</taxon>
        <taxon>Gunneridae</taxon>
        <taxon>Pentapetalae</taxon>
        <taxon>rosids</taxon>
        <taxon>fabids</taxon>
        <taxon>Fabales</taxon>
        <taxon>Fabaceae</taxon>
        <taxon>Papilionoideae</taxon>
        <taxon>50 kb inversion clade</taxon>
        <taxon>NPAAA clade</taxon>
        <taxon>indigoferoid/millettioid clade</taxon>
        <taxon>Phaseoleae</taxon>
        <taxon>Psophocarpus</taxon>
    </lineage>
</organism>
<evidence type="ECO:0000313" key="7">
    <source>
        <dbReference type="Proteomes" id="UP001386955"/>
    </source>
</evidence>
<evidence type="ECO:0000256" key="3">
    <source>
        <dbReference type="ARBA" id="ARBA00023274"/>
    </source>
</evidence>
<dbReference type="GO" id="GO:0015934">
    <property type="term" value="C:large ribosomal subunit"/>
    <property type="evidence" value="ECO:0007669"/>
    <property type="project" value="TreeGrafter"/>
</dbReference>
<dbReference type="InterPro" id="IPR038584">
    <property type="entry name" value="Ribosomal_bL33_sf"/>
</dbReference>
<dbReference type="Pfam" id="PF00471">
    <property type="entry name" value="Ribosomal_L33"/>
    <property type="match status" value="1"/>
</dbReference>